<evidence type="ECO:0000313" key="2">
    <source>
        <dbReference type="Proteomes" id="UP001589734"/>
    </source>
</evidence>
<dbReference type="RefSeq" id="WP_379682566.1">
    <property type="nucleotide sequence ID" value="NZ_JBHLYW010000032.1"/>
</dbReference>
<proteinExistence type="predicted"/>
<gene>
    <name evidence="1" type="ORF">ACFFLS_24415</name>
</gene>
<dbReference type="EMBL" id="JBHLYW010000032">
    <property type="protein sequence ID" value="MFC0080211.1"/>
    <property type="molecule type" value="Genomic_DNA"/>
</dbReference>
<sequence length="142" mass="16210">MIDGNLGFRWMKVKNSRLHFAAIELDVQKNNLKNEIVENYLINGYDNNSEGIKIWKLGLLKGLEFALSKSSDFWTITIKSLEAPVLDSNPTIIGYTALLAFSEKAKITVDSNDLDKVENFVYDSWKGNNAEKIPNFFKLIFE</sequence>
<comment type="caution">
    <text evidence="1">The sequence shown here is derived from an EMBL/GenBank/DDBJ whole genome shotgun (WGS) entry which is preliminary data.</text>
</comment>
<organism evidence="1 2">
    <name type="scientific">Flavobacterium procerum</name>
    <dbReference type="NCBI Taxonomy" id="1455569"/>
    <lineage>
        <taxon>Bacteria</taxon>
        <taxon>Pseudomonadati</taxon>
        <taxon>Bacteroidota</taxon>
        <taxon>Flavobacteriia</taxon>
        <taxon>Flavobacteriales</taxon>
        <taxon>Flavobacteriaceae</taxon>
        <taxon>Flavobacterium</taxon>
    </lineage>
</organism>
<dbReference type="Proteomes" id="UP001589734">
    <property type="component" value="Unassembled WGS sequence"/>
</dbReference>
<evidence type="ECO:0000313" key="1">
    <source>
        <dbReference type="EMBL" id="MFC0080211.1"/>
    </source>
</evidence>
<protein>
    <submittedName>
        <fullName evidence="1">Uncharacterized protein</fullName>
    </submittedName>
</protein>
<accession>A0ABV6BXM6</accession>
<reference evidence="1 2" key="1">
    <citation type="submission" date="2024-09" db="EMBL/GenBank/DDBJ databases">
        <authorList>
            <person name="Sun Q."/>
            <person name="Mori K."/>
        </authorList>
    </citation>
    <scope>NUCLEOTIDE SEQUENCE [LARGE SCALE GENOMIC DNA]</scope>
    <source>
        <strain evidence="1 2">CGMCC 1.12926</strain>
    </source>
</reference>
<name>A0ABV6BXM6_9FLAO</name>
<keyword evidence="2" id="KW-1185">Reference proteome</keyword>